<dbReference type="RefSeq" id="WP_148815176.1">
    <property type="nucleotide sequence ID" value="NZ_CP043046.1"/>
</dbReference>
<dbReference type="Pfam" id="PF07859">
    <property type="entry name" value="Abhydrolase_3"/>
    <property type="match status" value="1"/>
</dbReference>
<evidence type="ECO:0000259" key="4">
    <source>
        <dbReference type="Pfam" id="PF07859"/>
    </source>
</evidence>
<dbReference type="OrthoDB" id="9794445at2"/>
<evidence type="ECO:0000256" key="2">
    <source>
        <dbReference type="ARBA" id="ARBA00022801"/>
    </source>
</evidence>
<keyword evidence="6" id="KW-1185">Reference proteome</keyword>
<dbReference type="InterPro" id="IPR013094">
    <property type="entry name" value="AB_hydrolase_3"/>
</dbReference>
<dbReference type="GO" id="GO:0019433">
    <property type="term" value="P:triglyceride catabolic process"/>
    <property type="evidence" value="ECO:0007669"/>
    <property type="project" value="TreeGrafter"/>
</dbReference>
<evidence type="ECO:0000313" key="5">
    <source>
        <dbReference type="EMBL" id="QEI06509.1"/>
    </source>
</evidence>
<dbReference type="PANTHER" id="PTHR23025:SF4">
    <property type="entry name" value="ALPHA_BETA HYDROLASE FOLD-3 DOMAIN-CONTAINING PROTEIN"/>
    <property type="match status" value="1"/>
</dbReference>
<feature type="compositionally biased region" description="Polar residues" evidence="3">
    <location>
        <begin position="336"/>
        <end position="356"/>
    </location>
</feature>
<accession>A0A5C0AVV8</accession>
<dbReference type="InterPro" id="IPR029058">
    <property type="entry name" value="AB_hydrolase_fold"/>
</dbReference>
<dbReference type="Gene3D" id="3.40.50.1820">
    <property type="entry name" value="alpha/beta hydrolase"/>
    <property type="match status" value="1"/>
</dbReference>
<dbReference type="InterPro" id="IPR002168">
    <property type="entry name" value="Lipase_GDXG_HIS_AS"/>
</dbReference>
<dbReference type="GO" id="GO:0005829">
    <property type="term" value="C:cytosol"/>
    <property type="evidence" value="ECO:0007669"/>
    <property type="project" value="TreeGrafter"/>
</dbReference>
<name>A0A5C0AVV8_9BURK</name>
<dbReference type="PANTHER" id="PTHR23025">
    <property type="entry name" value="TRIACYLGLYCEROL LIPASE"/>
    <property type="match status" value="1"/>
</dbReference>
<sequence length="356" mass="38670">MSFEDPAVSVPIPPRSALDPQVAEFVRAMAEDSAAFAPRETLPIAEGRINAEKVRARWAKGGPDMTLTAEHLVPTRHGDVRIRAYYPQSRKLPGVFIYLHGGGFVLGSIETHDRIMREYAHRAGIVVVGVHYTRAPEAKFPRPMEECLDVTRWVAANAASLDVDGSQLFIGGDSAGANYSMGVSLSLRDAGERIVQGIVLNYGSVSSNLYRNSVIQYGGGAYGLSLVSMMWFRAMHITTAADITDPRVDILRAKLHDLPPTCMVVAECDPVHDDMMDLDRMMREAGNQVQTKVYKGAAHSFLEAVSISDLAVEAFEDTAAWLHKRSAGLSREGEGSTPSVTETPVRSATQSSHSAA</sequence>
<proteinExistence type="inferred from homology"/>
<dbReference type="PROSITE" id="PS01173">
    <property type="entry name" value="LIPASE_GDXG_HIS"/>
    <property type="match status" value="1"/>
</dbReference>
<evidence type="ECO:0000313" key="6">
    <source>
        <dbReference type="Proteomes" id="UP000325161"/>
    </source>
</evidence>
<feature type="domain" description="Alpha/beta hydrolase fold-3" evidence="4">
    <location>
        <begin position="97"/>
        <end position="302"/>
    </location>
</feature>
<feature type="region of interest" description="Disordered" evidence="3">
    <location>
        <begin position="328"/>
        <end position="356"/>
    </location>
</feature>
<evidence type="ECO:0000256" key="3">
    <source>
        <dbReference type="SAM" id="MobiDB-lite"/>
    </source>
</evidence>
<dbReference type="GO" id="GO:0004806">
    <property type="term" value="F:triacylglycerol lipase activity"/>
    <property type="evidence" value="ECO:0007669"/>
    <property type="project" value="TreeGrafter"/>
</dbReference>
<protein>
    <submittedName>
        <fullName evidence="5">Alpha/beta hydrolase fold domain-containing protein</fullName>
    </submittedName>
</protein>
<comment type="similarity">
    <text evidence="1">Belongs to the 'GDXG' lipolytic enzyme family.</text>
</comment>
<dbReference type="GO" id="GO:0004771">
    <property type="term" value="F:sterol ester esterase activity"/>
    <property type="evidence" value="ECO:0007669"/>
    <property type="project" value="TreeGrafter"/>
</dbReference>
<evidence type="ECO:0000256" key="1">
    <source>
        <dbReference type="ARBA" id="ARBA00010515"/>
    </source>
</evidence>
<gene>
    <name evidence="5" type="ORF">FXN63_12215</name>
</gene>
<dbReference type="SUPFAM" id="SSF53474">
    <property type="entry name" value="alpha/beta-Hydrolases"/>
    <property type="match status" value="1"/>
</dbReference>
<dbReference type="KEGG" id="pacr:FXN63_12215"/>
<dbReference type="Proteomes" id="UP000325161">
    <property type="component" value="Chromosome"/>
</dbReference>
<dbReference type="AlphaFoldDB" id="A0A5C0AVV8"/>
<organism evidence="5 6">
    <name type="scientific">Pigmentiphaga aceris</name>
    <dbReference type="NCBI Taxonomy" id="1940612"/>
    <lineage>
        <taxon>Bacteria</taxon>
        <taxon>Pseudomonadati</taxon>
        <taxon>Pseudomonadota</taxon>
        <taxon>Betaproteobacteria</taxon>
        <taxon>Burkholderiales</taxon>
        <taxon>Alcaligenaceae</taxon>
        <taxon>Pigmentiphaga</taxon>
    </lineage>
</organism>
<keyword evidence="2 5" id="KW-0378">Hydrolase</keyword>
<dbReference type="EMBL" id="CP043046">
    <property type="protein sequence ID" value="QEI06509.1"/>
    <property type="molecule type" value="Genomic_DNA"/>
</dbReference>
<reference evidence="5 6" key="1">
    <citation type="submission" date="2019-08" db="EMBL/GenBank/DDBJ databases">
        <title>Amphibian skin-associated Pigmentiphaga: genome sequence and occurrence across geography and hosts.</title>
        <authorList>
            <person name="Bletz M.C."/>
            <person name="Bunk B."/>
            <person name="Sproeer C."/>
            <person name="Biwer P."/>
            <person name="Reiter S."/>
            <person name="Rabemananjara F.C.E."/>
            <person name="Schulz S."/>
            <person name="Overmann J."/>
            <person name="Vences M."/>
        </authorList>
    </citation>
    <scope>NUCLEOTIDE SEQUENCE [LARGE SCALE GENOMIC DNA]</scope>
    <source>
        <strain evidence="5 6">Mada1488</strain>
    </source>
</reference>